<dbReference type="InterPro" id="IPR003439">
    <property type="entry name" value="ABC_transporter-like_ATP-bd"/>
</dbReference>
<dbReference type="InterPro" id="IPR003593">
    <property type="entry name" value="AAA+_ATPase"/>
</dbReference>
<evidence type="ECO:0000256" key="1">
    <source>
        <dbReference type="ARBA" id="ARBA00005417"/>
    </source>
</evidence>
<comment type="similarity">
    <text evidence="1">Belongs to the ABC transporter superfamily.</text>
</comment>
<dbReference type="Proteomes" id="UP000292346">
    <property type="component" value="Unassembled WGS sequence"/>
</dbReference>
<gene>
    <name evidence="6" type="ORF">E0H45_18285</name>
</gene>
<accession>A0A4R0HBN9</accession>
<dbReference type="PANTHER" id="PTHR43335:SF4">
    <property type="entry name" value="ABC TRANSPORTER, ATP-BINDING PROTEIN"/>
    <property type="match status" value="1"/>
</dbReference>
<keyword evidence="3" id="KW-0547">Nucleotide-binding</keyword>
<dbReference type="SMART" id="SM00382">
    <property type="entry name" value="AAA"/>
    <property type="match status" value="1"/>
</dbReference>
<dbReference type="PROSITE" id="PS50893">
    <property type="entry name" value="ABC_TRANSPORTER_2"/>
    <property type="match status" value="1"/>
</dbReference>
<dbReference type="EMBL" id="SJJZ01000002">
    <property type="protein sequence ID" value="TCC07891.1"/>
    <property type="molecule type" value="Genomic_DNA"/>
</dbReference>
<dbReference type="RefSeq" id="WP_131338799.1">
    <property type="nucleotide sequence ID" value="NZ_SJJZ01000002.1"/>
</dbReference>
<keyword evidence="4 6" id="KW-0067">ATP-binding</keyword>
<dbReference type="OrthoDB" id="9804819at2"/>
<dbReference type="Gene3D" id="3.40.50.300">
    <property type="entry name" value="P-loop containing nucleotide triphosphate hydrolases"/>
    <property type="match status" value="1"/>
</dbReference>
<evidence type="ECO:0000256" key="3">
    <source>
        <dbReference type="ARBA" id="ARBA00022741"/>
    </source>
</evidence>
<dbReference type="PANTHER" id="PTHR43335">
    <property type="entry name" value="ABC TRANSPORTER, ATP-BINDING PROTEIN"/>
    <property type="match status" value="1"/>
</dbReference>
<protein>
    <submittedName>
        <fullName evidence="6">ATP-binding cassette domain-containing protein</fullName>
    </submittedName>
</protein>
<name>A0A4R0HBN9_9ACTN</name>
<evidence type="ECO:0000313" key="7">
    <source>
        <dbReference type="Proteomes" id="UP000292346"/>
    </source>
</evidence>
<sequence length="299" mass="31734">MITVEELSKRYGAHQSVDRVSFQAQPGSVTGFLGPNGAGKSTTMRMMTGLTPPSAGRSTILGVPYAELRNPGRHVGVLLDASAQHTGRTGREILRLGAIVMGLRLQRVDEMLEMVGLSGDEGDRRVGNYSLGMRQRLGIAHALLGDPQVLILDEPANGLDPAGIHWMRGLLKGFADRGGTVLLSSHLLHEIEVIADHLVVIGRGVIVADGSKADMLNAAGTFVRGLDPDALARCLDVAGYVYQLEPDGGYVVDATREQIATATARHGVVVTELRGADGSGLEEMFLQLTAADAREKVIA</sequence>
<dbReference type="GO" id="GO:0016887">
    <property type="term" value="F:ATP hydrolysis activity"/>
    <property type="evidence" value="ECO:0007669"/>
    <property type="project" value="InterPro"/>
</dbReference>
<dbReference type="InterPro" id="IPR027417">
    <property type="entry name" value="P-loop_NTPase"/>
</dbReference>
<evidence type="ECO:0000256" key="4">
    <source>
        <dbReference type="ARBA" id="ARBA00022840"/>
    </source>
</evidence>
<dbReference type="SUPFAM" id="SSF52540">
    <property type="entry name" value="P-loop containing nucleoside triphosphate hydrolases"/>
    <property type="match status" value="1"/>
</dbReference>
<feature type="domain" description="ABC transporter" evidence="5">
    <location>
        <begin position="2"/>
        <end position="228"/>
    </location>
</feature>
<evidence type="ECO:0000256" key="2">
    <source>
        <dbReference type="ARBA" id="ARBA00022448"/>
    </source>
</evidence>
<keyword evidence="2" id="KW-0813">Transport</keyword>
<evidence type="ECO:0000259" key="5">
    <source>
        <dbReference type="PROSITE" id="PS50893"/>
    </source>
</evidence>
<evidence type="ECO:0000313" key="6">
    <source>
        <dbReference type="EMBL" id="TCC07891.1"/>
    </source>
</evidence>
<dbReference type="AlphaFoldDB" id="A0A4R0HBN9"/>
<proteinExistence type="inferred from homology"/>
<comment type="caution">
    <text evidence="6">The sequence shown here is derived from an EMBL/GenBank/DDBJ whole genome shotgun (WGS) entry which is preliminary data.</text>
</comment>
<keyword evidence="7" id="KW-1185">Reference proteome</keyword>
<reference evidence="6 7" key="1">
    <citation type="submission" date="2019-02" db="EMBL/GenBank/DDBJ databases">
        <title>Kribbella capetownensis sp. nov. and Kribbella speibonae sp. nov., isolated from soil.</title>
        <authorList>
            <person name="Curtis S.M."/>
            <person name="Norton I."/>
            <person name="Everest G.J."/>
            <person name="Meyers P.R."/>
        </authorList>
    </citation>
    <scope>NUCLEOTIDE SEQUENCE [LARGE SCALE GENOMIC DNA]</scope>
    <source>
        <strain evidence="6 7">KCTC 29219</strain>
    </source>
</reference>
<organism evidence="6 7">
    <name type="scientific">Kribbella soli</name>
    <dbReference type="NCBI Taxonomy" id="1124743"/>
    <lineage>
        <taxon>Bacteria</taxon>
        <taxon>Bacillati</taxon>
        <taxon>Actinomycetota</taxon>
        <taxon>Actinomycetes</taxon>
        <taxon>Propionibacteriales</taxon>
        <taxon>Kribbellaceae</taxon>
        <taxon>Kribbella</taxon>
    </lineage>
</organism>
<dbReference type="Pfam" id="PF00005">
    <property type="entry name" value="ABC_tran"/>
    <property type="match status" value="1"/>
</dbReference>
<dbReference type="GO" id="GO:0005524">
    <property type="term" value="F:ATP binding"/>
    <property type="evidence" value="ECO:0007669"/>
    <property type="project" value="UniProtKB-KW"/>
</dbReference>